<dbReference type="Proteomes" id="UP000193355">
    <property type="component" value="Unassembled WGS sequence"/>
</dbReference>
<dbReference type="Gene3D" id="3.30.420.270">
    <property type="match status" value="1"/>
</dbReference>
<accession>A0A1X7KCZ4</accession>
<feature type="transmembrane region" description="Helical" evidence="8">
    <location>
        <begin position="12"/>
        <end position="33"/>
    </location>
</feature>
<dbReference type="GO" id="GO:0005886">
    <property type="term" value="C:plasma membrane"/>
    <property type="evidence" value="ECO:0007669"/>
    <property type="project" value="UniProtKB-SubCell"/>
</dbReference>
<dbReference type="GO" id="GO:0015031">
    <property type="term" value="P:protein transport"/>
    <property type="evidence" value="ECO:0007669"/>
    <property type="project" value="UniProtKB-KW"/>
</dbReference>
<dbReference type="AlphaFoldDB" id="A0A1X7KCZ4"/>
<organism evidence="9 10">
    <name type="scientific">Dethiosulfovibrio salsuginis</name>
    <dbReference type="NCBI Taxonomy" id="561720"/>
    <lineage>
        <taxon>Bacteria</taxon>
        <taxon>Thermotogati</taxon>
        <taxon>Synergistota</taxon>
        <taxon>Synergistia</taxon>
        <taxon>Synergistales</taxon>
        <taxon>Dethiosulfovibrionaceae</taxon>
        <taxon>Dethiosulfovibrio</taxon>
    </lineage>
</organism>
<evidence type="ECO:0000256" key="3">
    <source>
        <dbReference type="ARBA" id="ARBA00022475"/>
    </source>
</evidence>
<evidence type="ECO:0000256" key="2">
    <source>
        <dbReference type="ARBA" id="ARBA00005811"/>
    </source>
</evidence>
<keyword evidence="7" id="KW-0653">Protein transport</keyword>
<name>A0A1X7KCZ4_9BACT</name>
<evidence type="ECO:0000313" key="9">
    <source>
        <dbReference type="EMBL" id="SMG39086.1"/>
    </source>
</evidence>
<keyword evidence="7" id="KW-0813">Transport</keyword>
<evidence type="ECO:0000256" key="6">
    <source>
        <dbReference type="ARBA" id="ARBA00023136"/>
    </source>
</evidence>
<gene>
    <name evidence="9" type="ORF">SAMN06275492_12535</name>
</gene>
<evidence type="ECO:0000256" key="8">
    <source>
        <dbReference type="SAM" id="Phobius"/>
    </source>
</evidence>
<sequence>MRRRANQAEVELTPLIDVLFILIIFFVLTASFVQGQIPLDLPDGRGTPPQEQGMTISMTEDGSLYLNDSPVDREALIEGARMALDQGKSLILVADRSIPYGEVASLLDMLRANGVSSVGLGLKGTEP</sequence>
<evidence type="ECO:0000256" key="4">
    <source>
        <dbReference type="ARBA" id="ARBA00022692"/>
    </source>
</evidence>
<keyword evidence="4 7" id="KW-0812">Transmembrane</keyword>
<keyword evidence="6 8" id="KW-0472">Membrane</keyword>
<dbReference type="GO" id="GO:0022857">
    <property type="term" value="F:transmembrane transporter activity"/>
    <property type="evidence" value="ECO:0007669"/>
    <property type="project" value="InterPro"/>
</dbReference>
<dbReference type="PANTHER" id="PTHR30558">
    <property type="entry name" value="EXBD MEMBRANE COMPONENT OF PMF-DRIVEN MACROMOLECULE IMPORT SYSTEM"/>
    <property type="match status" value="1"/>
</dbReference>
<comment type="subcellular location">
    <subcellularLocation>
        <location evidence="1">Cell membrane</location>
        <topology evidence="1">Single-pass membrane protein</topology>
    </subcellularLocation>
    <subcellularLocation>
        <location evidence="7">Cell membrane</location>
        <topology evidence="7">Single-pass type II membrane protein</topology>
    </subcellularLocation>
</comment>
<comment type="similarity">
    <text evidence="2 7">Belongs to the ExbD/TolR family.</text>
</comment>
<dbReference type="Pfam" id="PF02472">
    <property type="entry name" value="ExbD"/>
    <property type="match status" value="1"/>
</dbReference>
<dbReference type="OrthoDB" id="5653at2"/>
<evidence type="ECO:0000256" key="1">
    <source>
        <dbReference type="ARBA" id="ARBA00004162"/>
    </source>
</evidence>
<protein>
    <submittedName>
        <fullName evidence="9">Biopolymer transport protein ExbD/biopolymer transport protein TolR</fullName>
    </submittedName>
</protein>
<dbReference type="EMBL" id="FXBB01000025">
    <property type="protein sequence ID" value="SMG39086.1"/>
    <property type="molecule type" value="Genomic_DNA"/>
</dbReference>
<dbReference type="PANTHER" id="PTHR30558:SF7">
    <property type="entry name" value="TOL-PAL SYSTEM PROTEIN TOLR"/>
    <property type="match status" value="1"/>
</dbReference>
<evidence type="ECO:0000313" key="10">
    <source>
        <dbReference type="Proteomes" id="UP000193355"/>
    </source>
</evidence>
<dbReference type="STRING" id="561720.SAMN06275492_12535"/>
<keyword evidence="10" id="KW-1185">Reference proteome</keyword>
<evidence type="ECO:0000256" key="7">
    <source>
        <dbReference type="RuleBase" id="RU003879"/>
    </source>
</evidence>
<proteinExistence type="inferred from homology"/>
<keyword evidence="3" id="KW-1003">Cell membrane</keyword>
<keyword evidence="5 8" id="KW-1133">Transmembrane helix</keyword>
<dbReference type="RefSeq" id="WP_085545095.1">
    <property type="nucleotide sequence ID" value="NZ_FXBB01000025.1"/>
</dbReference>
<reference evidence="10" key="1">
    <citation type="submission" date="2017-04" db="EMBL/GenBank/DDBJ databases">
        <authorList>
            <person name="Varghese N."/>
            <person name="Submissions S."/>
        </authorList>
    </citation>
    <scope>NUCLEOTIDE SEQUENCE [LARGE SCALE GENOMIC DNA]</scope>
    <source>
        <strain evidence="10">USBA 82</strain>
    </source>
</reference>
<dbReference type="InterPro" id="IPR003400">
    <property type="entry name" value="ExbD"/>
</dbReference>
<evidence type="ECO:0000256" key="5">
    <source>
        <dbReference type="ARBA" id="ARBA00022989"/>
    </source>
</evidence>